<keyword evidence="2 4" id="KW-0813">Transport</keyword>
<dbReference type="AlphaFoldDB" id="A0A0A0B9B6"/>
<evidence type="ECO:0000256" key="3">
    <source>
        <dbReference type="ARBA" id="ARBA00022592"/>
    </source>
</evidence>
<feature type="binding site" evidence="5">
    <location>
        <position position="112"/>
    </location>
    <ligand>
        <name>phosphate</name>
        <dbReference type="ChEBI" id="CHEBI:43474"/>
    </ligand>
</feature>
<dbReference type="PANTHER" id="PTHR42996:SF1">
    <property type="entry name" value="PHOSPHATE-BINDING PROTEIN PSTS"/>
    <property type="match status" value="1"/>
</dbReference>
<dbReference type="RefSeq" id="WP_246056436.1">
    <property type="nucleotide sequence ID" value="NZ_AXNT01000049.1"/>
</dbReference>
<feature type="domain" description="PBP" evidence="7">
    <location>
        <begin position="49"/>
        <end position="349"/>
    </location>
</feature>
<evidence type="ECO:0000313" key="8">
    <source>
        <dbReference type="EMBL" id="KGM02394.1"/>
    </source>
</evidence>
<dbReference type="EMBL" id="AXNT01000049">
    <property type="protein sequence ID" value="KGM02394.1"/>
    <property type="molecule type" value="Genomic_DNA"/>
</dbReference>
<dbReference type="GO" id="GO:0042301">
    <property type="term" value="F:phosphate ion binding"/>
    <property type="evidence" value="ECO:0007669"/>
    <property type="project" value="InterPro"/>
</dbReference>
<comment type="caution">
    <text evidence="8">The sequence shown here is derived from an EMBL/GenBank/DDBJ whole genome shotgun (WGS) entry which is preliminary data.</text>
</comment>
<dbReference type="PROSITE" id="PS51257">
    <property type="entry name" value="PROKAR_LIPOPROTEIN"/>
    <property type="match status" value="1"/>
</dbReference>
<name>A0A0A0B9B6_9CELL</name>
<proteinExistence type="inferred from homology"/>
<gene>
    <name evidence="8" type="ORF">Q760_13745</name>
</gene>
<dbReference type="GO" id="GO:0035435">
    <property type="term" value="P:phosphate ion transmembrane transport"/>
    <property type="evidence" value="ECO:0007669"/>
    <property type="project" value="InterPro"/>
</dbReference>
<dbReference type="STRING" id="1408250.Q760_13745"/>
<dbReference type="SUPFAM" id="SSF53850">
    <property type="entry name" value="Periplasmic binding protein-like II"/>
    <property type="match status" value="1"/>
</dbReference>
<dbReference type="Gene3D" id="3.40.190.10">
    <property type="entry name" value="Periplasmic binding protein-like II"/>
    <property type="match status" value="2"/>
</dbReference>
<evidence type="ECO:0000259" key="7">
    <source>
        <dbReference type="Pfam" id="PF12849"/>
    </source>
</evidence>
<accession>A0A0A0B9B6</accession>
<feature type="chain" id="PRO_5001959393" description="Phosphate-binding protein" evidence="6">
    <location>
        <begin position="31"/>
        <end position="379"/>
    </location>
</feature>
<evidence type="ECO:0000313" key="9">
    <source>
        <dbReference type="Proteomes" id="UP000029833"/>
    </source>
</evidence>
<dbReference type="Proteomes" id="UP000029833">
    <property type="component" value="Unassembled WGS sequence"/>
</dbReference>
<feature type="binding site" evidence="5">
    <location>
        <begin position="202"/>
        <end position="204"/>
    </location>
    <ligand>
        <name>phosphate</name>
        <dbReference type="ChEBI" id="CHEBI:43474"/>
    </ligand>
</feature>
<dbReference type="GO" id="GO:0043190">
    <property type="term" value="C:ATP-binding cassette (ABC) transporter complex"/>
    <property type="evidence" value="ECO:0007669"/>
    <property type="project" value="InterPro"/>
</dbReference>
<dbReference type="InterPro" id="IPR024370">
    <property type="entry name" value="PBP_domain"/>
</dbReference>
<dbReference type="InterPro" id="IPR050962">
    <property type="entry name" value="Phosphate-bind_PstS"/>
</dbReference>
<dbReference type="InterPro" id="IPR005673">
    <property type="entry name" value="ABC_phos-bd_PstS"/>
</dbReference>
<feature type="binding site" evidence="5">
    <location>
        <begin position="64"/>
        <end position="66"/>
    </location>
    <ligand>
        <name>phosphate</name>
        <dbReference type="ChEBI" id="CHEBI:43474"/>
    </ligand>
</feature>
<dbReference type="NCBIfam" id="TIGR00975">
    <property type="entry name" value="3a0107s03"/>
    <property type="match status" value="1"/>
</dbReference>
<evidence type="ECO:0000256" key="4">
    <source>
        <dbReference type="PIRNR" id="PIRNR002756"/>
    </source>
</evidence>
<feature type="binding site" evidence="5">
    <location>
        <position position="94"/>
    </location>
    <ligand>
        <name>phosphate</name>
        <dbReference type="ChEBI" id="CHEBI:43474"/>
    </ligand>
</feature>
<dbReference type="Pfam" id="PF12849">
    <property type="entry name" value="PBP_like_2"/>
    <property type="match status" value="1"/>
</dbReference>
<keyword evidence="9" id="KW-1185">Reference proteome</keyword>
<feature type="signal peptide" evidence="6">
    <location>
        <begin position="1"/>
        <end position="30"/>
    </location>
</feature>
<reference evidence="8 9" key="1">
    <citation type="submission" date="2013-10" db="EMBL/GenBank/DDBJ databases">
        <authorList>
            <person name="Wang G."/>
            <person name="Zhuang W."/>
        </authorList>
    </citation>
    <scope>NUCLEOTIDE SEQUENCE [LARGE SCALE GENOMIC DNA]</scope>
    <source>
        <strain evidence="8 9">DSM 20118</strain>
    </source>
</reference>
<evidence type="ECO:0000256" key="2">
    <source>
        <dbReference type="ARBA" id="ARBA00022448"/>
    </source>
</evidence>
<organism evidence="8 9">
    <name type="scientific">Cellulomonas cellasea DSM 20118</name>
    <dbReference type="NCBI Taxonomy" id="1408250"/>
    <lineage>
        <taxon>Bacteria</taxon>
        <taxon>Bacillati</taxon>
        <taxon>Actinomycetota</taxon>
        <taxon>Actinomycetes</taxon>
        <taxon>Micrococcales</taxon>
        <taxon>Cellulomonadaceae</taxon>
        <taxon>Cellulomonas</taxon>
    </lineage>
</organism>
<protein>
    <recommendedName>
        <fullName evidence="4">Phosphate-binding protein</fullName>
    </recommendedName>
</protein>
<dbReference type="PIRSF" id="PIRSF002756">
    <property type="entry name" value="PstS"/>
    <property type="match status" value="1"/>
</dbReference>
<evidence type="ECO:0000256" key="1">
    <source>
        <dbReference type="ARBA" id="ARBA00008725"/>
    </source>
</evidence>
<comment type="similarity">
    <text evidence="1 4">Belongs to the PstS family.</text>
</comment>
<evidence type="ECO:0000256" key="6">
    <source>
        <dbReference type="SAM" id="SignalP"/>
    </source>
</evidence>
<keyword evidence="3 4" id="KW-0592">Phosphate transport</keyword>
<dbReference type="CDD" id="cd13565">
    <property type="entry name" value="PBP2_PstS"/>
    <property type="match status" value="1"/>
</dbReference>
<evidence type="ECO:0000256" key="5">
    <source>
        <dbReference type="PIRSR" id="PIRSR002756-1"/>
    </source>
</evidence>
<sequence length="379" mass="38394">MVVRQRARNVGLVGVALVLGLALGGCGSQATPGSGASAVPSTSATEAAAAAAECGSGTIDAAGSSAQRNAVEQAIITFATVCPDVVVRYDASGSGAGITRFTAGEVAFAGSDSALNAGKGEVDAAAARCGGAPAWNLPMVTGPVALAYNLDTVGQLVLDAATTARIFRGEIVSWDDPAIAALNPGELLPAEEIQVLFRADESGTTENFTRYLATAAADVWTDAPAKTWPVEGVGEGREKSAGVAEAVATTPSSLTYVEWSYAKENRLGVAKIDNGSGPVELTAESVGATVATAERTGAGDDLTLRLDHATREPGAYPIVLVTYEVVCSTGLDEPTAAAVRAFLRHLASTEVQQSLADIGYAPLPTSVREDVLDAIGSLG</sequence>
<keyword evidence="6" id="KW-0732">Signal</keyword>
<dbReference type="PANTHER" id="PTHR42996">
    <property type="entry name" value="PHOSPHATE-BINDING PROTEIN PSTS"/>
    <property type="match status" value="1"/>
</dbReference>